<feature type="region of interest" description="Disordered" evidence="1">
    <location>
        <begin position="1"/>
        <end position="37"/>
    </location>
</feature>
<organism evidence="2 3">
    <name type="scientific">Sediminibacillus albus</name>
    <dbReference type="NCBI Taxonomy" id="407036"/>
    <lineage>
        <taxon>Bacteria</taxon>
        <taxon>Bacillati</taxon>
        <taxon>Bacillota</taxon>
        <taxon>Bacilli</taxon>
        <taxon>Bacillales</taxon>
        <taxon>Bacillaceae</taxon>
        <taxon>Sediminibacillus</taxon>
    </lineage>
</organism>
<evidence type="ECO:0000313" key="3">
    <source>
        <dbReference type="Proteomes" id="UP000198694"/>
    </source>
</evidence>
<keyword evidence="3" id="KW-1185">Reference proteome</keyword>
<dbReference type="EMBL" id="FNFL01000002">
    <property type="protein sequence ID" value="SDK05296.1"/>
    <property type="molecule type" value="Genomic_DNA"/>
</dbReference>
<reference evidence="2 3" key="1">
    <citation type="submission" date="2016-10" db="EMBL/GenBank/DDBJ databases">
        <authorList>
            <person name="de Groot N.N."/>
        </authorList>
    </citation>
    <scope>NUCLEOTIDE SEQUENCE [LARGE SCALE GENOMIC DNA]</scope>
    <source>
        <strain evidence="2 3">CGMCC 1.6502</strain>
    </source>
</reference>
<dbReference type="AlphaFoldDB" id="A0A1G8YRD1"/>
<evidence type="ECO:0000313" key="2">
    <source>
        <dbReference type="EMBL" id="SDK05296.1"/>
    </source>
</evidence>
<name>A0A1G8YRD1_9BACI</name>
<gene>
    <name evidence="2" type="ORF">SAMN05216243_1781</name>
</gene>
<dbReference type="Proteomes" id="UP000198694">
    <property type="component" value="Unassembled WGS sequence"/>
</dbReference>
<proteinExistence type="predicted"/>
<accession>A0A1G8YRD1</accession>
<sequence length="62" mass="6986">MPKNGSKKAITSMKRNGVVKRREVQPQKVKSGNHSDLYADKAPLRRLFSLCGNSKQQKKAVF</sequence>
<protein>
    <submittedName>
        <fullName evidence="2">Uncharacterized protein</fullName>
    </submittedName>
</protein>
<evidence type="ECO:0000256" key="1">
    <source>
        <dbReference type="SAM" id="MobiDB-lite"/>
    </source>
</evidence>
<dbReference type="RefSeq" id="WP_093213153.1">
    <property type="nucleotide sequence ID" value="NZ_FNFL01000002.1"/>
</dbReference>